<reference evidence="3" key="1">
    <citation type="submission" date="2022-11" db="UniProtKB">
        <authorList>
            <consortium name="WormBaseParasite"/>
        </authorList>
    </citation>
    <scope>IDENTIFICATION</scope>
</reference>
<feature type="signal peptide" evidence="1">
    <location>
        <begin position="1"/>
        <end position="18"/>
    </location>
</feature>
<accession>A0A914ZZT9</accession>
<evidence type="ECO:0000313" key="3">
    <source>
        <dbReference type="WBParaSite" id="PgE084_g001_t04"/>
    </source>
</evidence>
<evidence type="ECO:0000313" key="2">
    <source>
        <dbReference type="Proteomes" id="UP000887569"/>
    </source>
</evidence>
<keyword evidence="1" id="KW-0732">Signal</keyword>
<dbReference type="AlphaFoldDB" id="A0A914ZZT9"/>
<protein>
    <submittedName>
        <fullName evidence="3">Uncharacterized protein</fullName>
    </submittedName>
</protein>
<proteinExistence type="predicted"/>
<keyword evidence="2" id="KW-1185">Reference proteome</keyword>
<sequence>MRLVATIVLGVISTVASGYYCDNTKNIVKGAHSNRIYCLDVSESLGHPRELYNLRYCKYFSEKAILASVHAVSIGHIIARLYRETSNAKRYPVSRMLFWFGLKTINGTLLFDDGTETATFVDLLSRLNAENFGGIPDDDEKCWLMSMNANGHNITFRTMKCEPNEESLRAKRIHTSALCQYEKPEESGNHLLKKREVGGNNGTNVNKSATLELPPDTFSAVPHRDDIVVNTAHSNYNSTITQAVGDETFPPTFGNLTYFADVNSSIMVSETKSFDVMMADLNRTESLPDNGFLVGATTLYSRDATTAGSRSSETKRDFTNTHSTVTPIARPVPKVTDILSDDTGIPSSMQNQRSTAAFTSRLLPSTPSTSHVTTLESSEIDASTTATVKETATVAAKQSDTSSAGTTASSTIRLSTSTGVSISSVVPTTVTTTIPALMANSTTTTLAATESAESIRSTEIWAAHGTTSLRMSTVGAARSSDVSDVDFTSTAPISGKRFNQEAERVTTQSSTTSQNNITKVTSATSHNTAASYTSGRIQLMTSTPIITAYWRKSNDTKLSRKASEQSLADKILLYTSSSLCGAGMIASASCFLLSCCGLILADTRSKPTNE</sequence>
<name>A0A914ZZT9_PARUN</name>
<organism evidence="2 3">
    <name type="scientific">Parascaris univalens</name>
    <name type="common">Nematode worm</name>
    <dbReference type="NCBI Taxonomy" id="6257"/>
    <lineage>
        <taxon>Eukaryota</taxon>
        <taxon>Metazoa</taxon>
        <taxon>Ecdysozoa</taxon>
        <taxon>Nematoda</taxon>
        <taxon>Chromadorea</taxon>
        <taxon>Rhabditida</taxon>
        <taxon>Spirurina</taxon>
        <taxon>Ascaridomorpha</taxon>
        <taxon>Ascaridoidea</taxon>
        <taxon>Ascarididae</taxon>
        <taxon>Parascaris</taxon>
    </lineage>
</organism>
<feature type="chain" id="PRO_5036972703" evidence="1">
    <location>
        <begin position="19"/>
        <end position="610"/>
    </location>
</feature>
<dbReference type="WBParaSite" id="PgE084_g001_t04">
    <property type="protein sequence ID" value="PgE084_g001_t04"/>
    <property type="gene ID" value="PgE084_g001"/>
</dbReference>
<dbReference type="Proteomes" id="UP000887569">
    <property type="component" value="Unplaced"/>
</dbReference>
<evidence type="ECO:0000256" key="1">
    <source>
        <dbReference type="SAM" id="SignalP"/>
    </source>
</evidence>